<feature type="chain" id="PRO_5017195354" description="Lipoprotein" evidence="1">
    <location>
        <begin position="25"/>
        <end position="130"/>
    </location>
</feature>
<evidence type="ECO:0008006" key="4">
    <source>
        <dbReference type="Google" id="ProtNLM"/>
    </source>
</evidence>
<evidence type="ECO:0000313" key="3">
    <source>
        <dbReference type="Proteomes" id="UP000265800"/>
    </source>
</evidence>
<dbReference type="RefSeq" id="WP_119358757.1">
    <property type="nucleotide sequence ID" value="NZ_QWKZ01000001.1"/>
</dbReference>
<accession>A0A399F360</accession>
<evidence type="ECO:0000256" key="1">
    <source>
        <dbReference type="SAM" id="SignalP"/>
    </source>
</evidence>
<dbReference type="PROSITE" id="PS51257">
    <property type="entry name" value="PROKAR_LIPOPROTEIN"/>
    <property type="match status" value="1"/>
</dbReference>
<sequence length="130" mass="14419">MQKAFFIVFLVAILSACAPAPSDAGKPVVYKAAQDEVQRAILEVAPNHPYNRDLAVLRLLSVRPGEVVYQLDNAQNVGSTFLFGRVVFRAVFTLYSAGGVTYVTGSGSYTDLIEFVFKELDKRFERVRQP</sequence>
<comment type="caution">
    <text evidence="2">The sequence shown here is derived from an EMBL/GenBank/DDBJ whole genome shotgun (WGS) entry which is preliminary data.</text>
</comment>
<name>A0A399F360_9DEIN</name>
<gene>
    <name evidence="2" type="ORF">Mlute_00028</name>
</gene>
<proteinExistence type="predicted"/>
<protein>
    <recommendedName>
        <fullName evidence="4">Lipoprotein</fullName>
    </recommendedName>
</protein>
<keyword evidence="1" id="KW-0732">Signal</keyword>
<feature type="signal peptide" evidence="1">
    <location>
        <begin position="1"/>
        <end position="24"/>
    </location>
</feature>
<keyword evidence="3" id="KW-1185">Reference proteome</keyword>
<dbReference type="EMBL" id="QWKZ01000001">
    <property type="protein sequence ID" value="RIH90106.1"/>
    <property type="molecule type" value="Genomic_DNA"/>
</dbReference>
<dbReference type="Proteomes" id="UP000265800">
    <property type="component" value="Unassembled WGS sequence"/>
</dbReference>
<organism evidence="2 3">
    <name type="scientific">Meiothermus luteus</name>
    <dbReference type="NCBI Taxonomy" id="2026184"/>
    <lineage>
        <taxon>Bacteria</taxon>
        <taxon>Thermotogati</taxon>
        <taxon>Deinococcota</taxon>
        <taxon>Deinococci</taxon>
        <taxon>Thermales</taxon>
        <taxon>Thermaceae</taxon>
        <taxon>Meiothermus</taxon>
    </lineage>
</organism>
<dbReference type="AlphaFoldDB" id="A0A399F360"/>
<reference evidence="2 3" key="1">
    <citation type="submission" date="2018-08" db="EMBL/GenBank/DDBJ databases">
        <title>Meiothermus luteus KCTC 52599 genome sequencing project.</title>
        <authorList>
            <person name="Da Costa M.S."/>
            <person name="Albuquerque L."/>
            <person name="Raposo P."/>
            <person name="Froufe H.J.C."/>
            <person name="Barroso C.S."/>
            <person name="Egas C."/>
        </authorList>
    </citation>
    <scope>NUCLEOTIDE SEQUENCE [LARGE SCALE GENOMIC DNA]</scope>
    <source>
        <strain evidence="2 3">KCTC 52599</strain>
    </source>
</reference>
<evidence type="ECO:0000313" key="2">
    <source>
        <dbReference type="EMBL" id="RIH90106.1"/>
    </source>
</evidence>